<gene>
    <name evidence="1" type="ORF">NYF23_11285</name>
</gene>
<dbReference type="PIRSF" id="PIRSF016481">
    <property type="entry name" value="Pilus_assembly_PilP"/>
    <property type="match status" value="1"/>
</dbReference>
<evidence type="ECO:0000313" key="1">
    <source>
        <dbReference type="EMBL" id="UVW34586.1"/>
    </source>
</evidence>
<sequence>MSNHFVVIALVSLVSLAGCSSDRQHSDLDKKMSDARTRPQGVIEPLPEYPAAERFNYSVLALRSPFEAPAIITGDEKISGKAVSAPDQSRAKEPLELINYTSLSMVGILAKGNTMWALVDDGGGKVHRVTDGNYLGRNFGLITHINRREIELIETVPDGKGGWINRPRTMAMEE</sequence>
<dbReference type="Proteomes" id="UP001059934">
    <property type="component" value="Chromosome"/>
</dbReference>
<name>A0ABY5TQ28_9GAMM</name>
<evidence type="ECO:0000313" key="2">
    <source>
        <dbReference type="Proteomes" id="UP001059934"/>
    </source>
</evidence>
<proteinExistence type="predicted"/>
<reference evidence="1" key="1">
    <citation type="submission" date="2022-08" db="EMBL/GenBank/DDBJ databases">
        <title>Catabolic pathway analysis in culturable SAR92 clade bacteria reveals their overlooked roles in DMSP degradation in coastal seas.</title>
        <authorList>
            <person name="He X."/>
            <person name="Zhang X."/>
            <person name="Zhang Y."/>
        </authorList>
    </citation>
    <scope>NUCLEOTIDE SEQUENCE</scope>
    <source>
        <strain evidence="1">H455</strain>
    </source>
</reference>
<dbReference type="InterPro" id="IPR007446">
    <property type="entry name" value="PilP"/>
</dbReference>
<protein>
    <submittedName>
        <fullName evidence="1">Pilus assembly protein PilP</fullName>
    </submittedName>
</protein>
<dbReference type="EMBL" id="CP103416">
    <property type="protein sequence ID" value="UVW34586.1"/>
    <property type="molecule type" value="Genomic_DNA"/>
</dbReference>
<keyword evidence="2" id="KW-1185">Reference proteome</keyword>
<dbReference type="Pfam" id="PF04351">
    <property type="entry name" value="PilP"/>
    <property type="match status" value="1"/>
</dbReference>
<organism evidence="1 2">
    <name type="scientific">SAR92 clade bacterium H455</name>
    <dbReference type="NCBI Taxonomy" id="2974818"/>
    <lineage>
        <taxon>Bacteria</taxon>
        <taxon>Pseudomonadati</taxon>
        <taxon>Pseudomonadota</taxon>
        <taxon>Gammaproteobacteria</taxon>
        <taxon>Cellvibrionales</taxon>
        <taxon>Porticoccaceae</taxon>
        <taxon>SAR92 clade</taxon>
    </lineage>
</organism>
<dbReference type="Gene3D" id="2.30.30.830">
    <property type="match status" value="1"/>
</dbReference>
<accession>A0ABY5TQ28</accession>